<dbReference type="OrthoDB" id="10250660at2759"/>
<dbReference type="AlphaFoldDB" id="A0A2I0AUN4"/>
<dbReference type="Gene3D" id="3.40.50.150">
    <property type="entry name" value="Vaccinia Virus protein VP39"/>
    <property type="match status" value="1"/>
</dbReference>
<name>A0A2I0AUN4_9ASPA</name>
<accession>A0A2I0AUN4</accession>
<gene>
    <name evidence="2" type="ORF">AXF42_Ash001353</name>
</gene>
<dbReference type="STRING" id="1088818.A0A2I0AUN4"/>
<dbReference type="InterPro" id="IPR045850">
    <property type="entry name" value="TRM2_met"/>
</dbReference>
<feature type="region of interest" description="Disordered" evidence="1">
    <location>
        <begin position="87"/>
        <end position="118"/>
    </location>
</feature>
<dbReference type="GO" id="GO:0003723">
    <property type="term" value="F:RNA binding"/>
    <property type="evidence" value="ECO:0007669"/>
    <property type="project" value="TreeGrafter"/>
</dbReference>
<dbReference type="Proteomes" id="UP000236161">
    <property type="component" value="Unassembled WGS sequence"/>
</dbReference>
<sequence>MHVDCASPNGKVCMRGAMCGNGNLFSGGAVFETAAGKSAPRTLHELKTVSSLKSANAGIGQKQAVTTAEDVIGDILKEYLDIPQKPGILSDDTGSKGTQCVGTEANDTSNHEEHNDAADSAGAVAANGSMKEVLPCPEDRAIEKIADSTKSLSDKGRSEQPIGQADDLVDSVKICAAEDTGASLDNESCRGAFLNSDNFSNTNKDSVKFLNKRQENGLLWETKVANAPPVYQFKRVIAIVDPPRVGLHPILHWPFFLIPLVLFCISYISCNPESLVANAIELCTPTADNPEKGKGNRGWRNMSSAGLARYRVKSMPSSEPFRPVRAMAVDLFPHTPHCEMVMLLER</sequence>
<keyword evidence="3" id="KW-1185">Reference proteome</keyword>
<dbReference type="PANTHER" id="PTHR45904">
    <property type="entry name" value="TRNA (URACIL-5-)-METHYLTRANSFERASE"/>
    <property type="match status" value="1"/>
</dbReference>
<dbReference type="EMBL" id="KZ451950">
    <property type="protein sequence ID" value="PKA59259.1"/>
    <property type="molecule type" value="Genomic_DNA"/>
</dbReference>
<organism evidence="2 3">
    <name type="scientific">Apostasia shenzhenica</name>
    <dbReference type="NCBI Taxonomy" id="1088818"/>
    <lineage>
        <taxon>Eukaryota</taxon>
        <taxon>Viridiplantae</taxon>
        <taxon>Streptophyta</taxon>
        <taxon>Embryophyta</taxon>
        <taxon>Tracheophyta</taxon>
        <taxon>Spermatophyta</taxon>
        <taxon>Magnoliopsida</taxon>
        <taxon>Liliopsida</taxon>
        <taxon>Asparagales</taxon>
        <taxon>Orchidaceae</taxon>
        <taxon>Apostasioideae</taxon>
        <taxon>Apostasia</taxon>
    </lineage>
</organism>
<evidence type="ECO:0000256" key="1">
    <source>
        <dbReference type="SAM" id="MobiDB-lite"/>
    </source>
</evidence>
<feature type="compositionally biased region" description="Polar residues" evidence="1">
    <location>
        <begin position="95"/>
        <end position="108"/>
    </location>
</feature>
<reference evidence="2 3" key="1">
    <citation type="journal article" date="2017" name="Nature">
        <title>The Apostasia genome and the evolution of orchids.</title>
        <authorList>
            <person name="Zhang G.Q."/>
            <person name="Liu K.W."/>
            <person name="Li Z."/>
            <person name="Lohaus R."/>
            <person name="Hsiao Y.Y."/>
            <person name="Niu S.C."/>
            <person name="Wang J.Y."/>
            <person name="Lin Y.C."/>
            <person name="Xu Q."/>
            <person name="Chen L.J."/>
            <person name="Yoshida K."/>
            <person name="Fujiwara S."/>
            <person name="Wang Z.W."/>
            <person name="Zhang Y.Q."/>
            <person name="Mitsuda N."/>
            <person name="Wang M."/>
            <person name="Liu G.H."/>
            <person name="Pecoraro L."/>
            <person name="Huang H.X."/>
            <person name="Xiao X.J."/>
            <person name="Lin M."/>
            <person name="Wu X.Y."/>
            <person name="Wu W.L."/>
            <person name="Chen Y.Y."/>
            <person name="Chang S.B."/>
            <person name="Sakamoto S."/>
            <person name="Ohme-Takagi M."/>
            <person name="Yagi M."/>
            <person name="Zeng S.J."/>
            <person name="Shen C.Y."/>
            <person name="Yeh C.M."/>
            <person name="Luo Y.B."/>
            <person name="Tsai W.C."/>
            <person name="Van de Peer Y."/>
            <person name="Liu Z.J."/>
        </authorList>
    </citation>
    <scope>NUCLEOTIDE SEQUENCE [LARGE SCALE GENOMIC DNA]</scope>
    <source>
        <strain evidence="3">cv. Shenzhen</strain>
        <tissue evidence="2">Stem</tissue>
    </source>
</reference>
<evidence type="ECO:0000313" key="2">
    <source>
        <dbReference type="EMBL" id="PKA59259.1"/>
    </source>
</evidence>
<proteinExistence type="predicted"/>
<dbReference type="PANTHER" id="PTHR45904:SF2">
    <property type="entry name" value="TRNA (URACIL-5-)-METHYLTRANSFERASE HOMOLOG A"/>
    <property type="match status" value="1"/>
</dbReference>
<evidence type="ECO:0000313" key="3">
    <source>
        <dbReference type="Proteomes" id="UP000236161"/>
    </source>
</evidence>
<dbReference type="InterPro" id="IPR029063">
    <property type="entry name" value="SAM-dependent_MTases_sf"/>
</dbReference>
<protein>
    <submittedName>
        <fullName evidence="2">Zinc finger CCCH domain-containing protein 24</fullName>
    </submittedName>
</protein>